<dbReference type="GO" id="GO:0006355">
    <property type="term" value="P:regulation of DNA-templated transcription"/>
    <property type="evidence" value="ECO:0007669"/>
    <property type="project" value="InterPro"/>
</dbReference>
<dbReference type="STRING" id="525918.SAMN05660964_01510"/>
<organism evidence="2 3">
    <name type="scientific">Thiothrix caldifontis</name>
    <dbReference type="NCBI Taxonomy" id="525918"/>
    <lineage>
        <taxon>Bacteria</taxon>
        <taxon>Pseudomonadati</taxon>
        <taxon>Pseudomonadota</taxon>
        <taxon>Gammaproteobacteria</taxon>
        <taxon>Thiotrichales</taxon>
        <taxon>Thiotrichaceae</taxon>
        <taxon>Thiothrix</taxon>
    </lineage>
</organism>
<protein>
    <submittedName>
        <fullName evidence="2">HicB family protein</fullName>
    </submittedName>
</protein>
<accession>A0A1H4AWT2</accession>
<sequence>MATMTIRLPDEQHNRLKILATRRGVSLNKLMEEFAIRILTETDAETRFRLRAARGNVAAGLAILDKLDKHFAQTEK</sequence>
<dbReference type="RefSeq" id="WP_093066999.1">
    <property type="nucleotide sequence ID" value="NZ_FNQP01000007.1"/>
</dbReference>
<proteinExistence type="predicted"/>
<dbReference type="SUPFAM" id="SSF47598">
    <property type="entry name" value="Ribbon-helix-helix"/>
    <property type="match status" value="1"/>
</dbReference>
<dbReference type="Pfam" id="PF22513">
    <property type="entry name" value="FitA-like_RHH"/>
    <property type="match status" value="1"/>
</dbReference>
<dbReference type="OrthoDB" id="598413at2"/>
<dbReference type="InterPro" id="IPR010985">
    <property type="entry name" value="Ribbon_hlx_hlx"/>
</dbReference>
<evidence type="ECO:0000313" key="2">
    <source>
        <dbReference type="EMBL" id="SEA40349.1"/>
    </source>
</evidence>
<evidence type="ECO:0000313" key="3">
    <source>
        <dbReference type="Proteomes" id="UP000199397"/>
    </source>
</evidence>
<evidence type="ECO:0000259" key="1">
    <source>
        <dbReference type="Pfam" id="PF22513"/>
    </source>
</evidence>
<reference evidence="2 3" key="1">
    <citation type="submission" date="2016-10" db="EMBL/GenBank/DDBJ databases">
        <authorList>
            <person name="de Groot N.N."/>
        </authorList>
    </citation>
    <scope>NUCLEOTIDE SEQUENCE [LARGE SCALE GENOMIC DNA]</scope>
    <source>
        <strain evidence="2 3">DSM 21228</strain>
    </source>
</reference>
<dbReference type="InterPro" id="IPR038296">
    <property type="entry name" value="ParD_sf"/>
</dbReference>
<keyword evidence="3" id="KW-1185">Reference proteome</keyword>
<dbReference type="InterPro" id="IPR053853">
    <property type="entry name" value="FitA-like_RHH"/>
</dbReference>
<dbReference type="EMBL" id="FNQP01000007">
    <property type="protein sequence ID" value="SEA40349.1"/>
    <property type="molecule type" value="Genomic_DNA"/>
</dbReference>
<gene>
    <name evidence="2" type="ORF">SAMN05660964_01510</name>
</gene>
<name>A0A1H4AWT2_9GAMM</name>
<feature type="domain" description="Antitoxin FitA-like ribbon-helix-helix" evidence="1">
    <location>
        <begin position="2"/>
        <end position="41"/>
    </location>
</feature>
<dbReference type="AlphaFoldDB" id="A0A1H4AWT2"/>
<dbReference type="Proteomes" id="UP000199397">
    <property type="component" value="Unassembled WGS sequence"/>
</dbReference>
<dbReference type="Gene3D" id="6.10.180.10">
    <property type="entry name" value="Antitoxin ParD"/>
    <property type="match status" value="1"/>
</dbReference>